<gene>
    <name evidence="2" type="ORF">V6N11_019681</name>
</gene>
<feature type="compositionally biased region" description="Polar residues" evidence="1">
    <location>
        <begin position="112"/>
        <end position="132"/>
    </location>
</feature>
<organism evidence="2 3">
    <name type="scientific">Hibiscus sabdariffa</name>
    <name type="common">roselle</name>
    <dbReference type="NCBI Taxonomy" id="183260"/>
    <lineage>
        <taxon>Eukaryota</taxon>
        <taxon>Viridiplantae</taxon>
        <taxon>Streptophyta</taxon>
        <taxon>Embryophyta</taxon>
        <taxon>Tracheophyta</taxon>
        <taxon>Spermatophyta</taxon>
        <taxon>Magnoliopsida</taxon>
        <taxon>eudicotyledons</taxon>
        <taxon>Gunneridae</taxon>
        <taxon>Pentapetalae</taxon>
        <taxon>rosids</taxon>
        <taxon>malvids</taxon>
        <taxon>Malvales</taxon>
        <taxon>Malvaceae</taxon>
        <taxon>Malvoideae</taxon>
        <taxon>Hibiscus</taxon>
    </lineage>
</organism>
<feature type="region of interest" description="Disordered" evidence="1">
    <location>
        <begin position="61"/>
        <end position="159"/>
    </location>
</feature>
<dbReference type="EMBL" id="JBBPBN010000125">
    <property type="protein sequence ID" value="KAK8977009.1"/>
    <property type="molecule type" value="Genomic_DNA"/>
</dbReference>
<evidence type="ECO:0000313" key="3">
    <source>
        <dbReference type="Proteomes" id="UP001396334"/>
    </source>
</evidence>
<feature type="compositionally biased region" description="Basic and acidic residues" evidence="1">
    <location>
        <begin position="61"/>
        <end position="75"/>
    </location>
</feature>
<keyword evidence="3" id="KW-1185">Reference proteome</keyword>
<sequence length="159" mass="18683">MKGIKKLIEELTTRTRHDKRVARNAQEDKGVSFLSQQSVEDVTNAFDVLVPDTGRTLKRLCEEDRPYAENEEATRHRTHAQNSQSENLQANVGTPRRRRPPLQDMSRRSRFAGQSQRENYHSGRQQHSQFNRYRNRPIGNTHEDINRERTHMDFNTIIS</sequence>
<evidence type="ECO:0000313" key="2">
    <source>
        <dbReference type="EMBL" id="KAK8977009.1"/>
    </source>
</evidence>
<comment type="caution">
    <text evidence="2">The sequence shown here is derived from an EMBL/GenBank/DDBJ whole genome shotgun (WGS) entry which is preliminary data.</text>
</comment>
<name>A0ABR2NLH6_9ROSI</name>
<proteinExistence type="predicted"/>
<reference evidence="2 3" key="1">
    <citation type="journal article" date="2024" name="G3 (Bethesda)">
        <title>Genome assembly of Hibiscus sabdariffa L. provides insights into metabolisms of medicinal natural products.</title>
        <authorList>
            <person name="Kim T."/>
        </authorList>
    </citation>
    <scope>NUCLEOTIDE SEQUENCE [LARGE SCALE GENOMIC DNA]</scope>
    <source>
        <strain evidence="2">TK-2024</strain>
        <tissue evidence="2">Old leaves</tissue>
    </source>
</reference>
<dbReference type="Proteomes" id="UP001396334">
    <property type="component" value="Unassembled WGS sequence"/>
</dbReference>
<evidence type="ECO:0000256" key="1">
    <source>
        <dbReference type="SAM" id="MobiDB-lite"/>
    </source>
</evidence>
<feature type="compositionally biased region" description="Basic and acidic residues" evidence="1">
    <location>
        <begin position="141"/>
        <end position="152"/>
    </location>
</feature>
<accession>A0ABR2NLH6</accession>
<protein>
    <submittedName>
        <fullName evidence="2">Uncharacterized protein</fullName>
    </submittedName>
</protein>
<feature type="compositionally biased region" description="Polar residues" evidence="1">
    <location>
        <begin position="80"/>
        <end position="92"/>
    </location>
</feature>